<comment type="caution">
    <text evidence="2">The sequence shown here is derived from an EMBL/GenBank/DDBJ whole genome shotgun (WGS) entry which is preliminary data.</text>
</comment>
<keyword evidence="1" id="KW-1133">Transmembrane helix</keyword>
<organism evidence="2 3">
    <name type="scientific">Portibacter lacus</name>
    <dbReference type="NCBI Taxonomy" id="1099794"/>
    <lineage>
        <taxon>Bacteria</taxon>
        <taxon>Pseudomonadati</taxon>
        <taxon>Bacteroidota</taxon>
        <taxon>Saprospiria</taxon>
        <taxon>Saprospirales</taxon>
        <taxon>Haliscomenobacteraceae</taxon>
        <taxon>Portibacter</taxon>
    </lineage>
</organism>
<reference evidence="2" key="1">
    <citation type="journal article" date="2014" name="Int. J. Syst. Evol. Microbiol.">
        <title>Complete genome sequence of Corynebacterium casei LMG S-19264T (=DSM 44701T), isolated from a smear-ripened cheese.</title>
        <authorList>
            <consortium name="US DOE Joint Genome Institute (JGI-PGF)"/>
            <person name="Walter F."/>
            <person name="Albersmeier A."/>
            <person name="Kalinowski J."/>
            <person name="Ruckert C."/>
        </authorList>
    </citation>
    <scope>NUCLEOTIDE SEQUENCE</scope>
    <source>
        <strain evidence="2">NBRC 108769</strain>
    </source>
</reference>
<dbReference type="Proteomes" id="UP001156666">
    <property type="component" value="Unassembled WGS sequence"/>
</dbReference>
<keyword evidence="3" id="KW-1185">Reference proteome</keyword>
<evidence type="ECO:0000313" key="3">
    <source>
        <dbReference type="Proteomes" id="UP001156666"/>
    </source>
</evidence>
<accession>A0AA37ST85</accession>
<dbReference type="Pfam" id="PF10043">
    <property type="entry name" value="DUF2279"/>
    <property type="match status" value="1"/>
</dbReference>
<evidence type="ECO:0000256" key="1">
    <source>
        <dbReference type="SAM" id="Phobius"/>
    </source>
</evidence>
<dbReference type="EMBL" id="BSOH01000027">
    <property type="protein sequence ID" value="GLR19204.1"/>
    <property type="molecule type" value="Genomic_DNA"/>
</dbReference>
<dbReference type="AlphaFoldDB" id="A0AA37ST85"/>
<gene>
    <name evidence="2" type="ORF">GCM10007940_38200</name>
</gene>
<keyword evidence="1" id="KW-0472">Membrane</keyword>
<evidence type="ECO:0000313" key="2">
    <source>
        <dbReference type="EMBL" id="GLR19204.1"/>
    </source>
</evidence>
<feature type="transmembrane region" description="Helical" evidence="1">
    <location>
        <begin position="7"/>
        <end position="25"/>
    </location>
</feature>
<feature type="transmembrane region" description="Helical" evidence="1">
    <location>
        <begin position="45"/>
        <end position="64"/>
    </location>
</feature>
<keyword evidence="1" id="KW-0812">Transmembrane</keyword>
<protein>
    <submittedName>
        <fullName evidence="2">DUF2279 domain-containing protein</fullName>
    </submittedName>
</protein>
<proteinExistence type="predicted"/>
<name>A0AA37ST85_9BACT</name>
<reference evidence="2" key="2">
    <citation type="submission" date="2023-01" db="EMBL/GenBank/DDBJ databases">
        <title>Draft genome sequence of Portibacter lacus strain NBRC 108769.</title>
        <authorList>
            <person name="Sun Q."/>
            <person name="Mori K."/>
        </authorList>
    </citation>
    <scope>NUCLEOTIDE SEQUENCE</scope>
    <source>
        <strain evidence="2">NBRC 108769</strain>
    </source>
</reference>
<sequence length="330" mass="38191">MNIKSKAIRNSVIVVFICFSGQWLFGQSSFIVPSDTLNHKRFNTATIFAASTYSAFSVGLYNVWYRQYDQTSFHFFNDWNEWNNMDKMGHFYTAYFQGVLCYQGAKWTGLSEKKSILTGAILGTLFQSTIEVMDGFSGKWGFSVPDIAYNTAGISAFVAQQWYWKEQRIHFKVSSYNRPYSTQPILSTDGEITNSLEQRADNLFGSSFAARFLKDYNAQTIWASVNIHSFLPEESRFPKWLNLALGTGSENMFGGYENKWEIDQHTFELHLDEFPRYRQFFIGLDVDLTRLPIDNYYWNSLLSILNIFKIPGPAIEINTLGQIKFHIIHF</sequence>
<dbReference type="InterPro" id="IPR018736">
    <property type="entry name" value="DUF2279_periplasmic_lipo"/>
</dbReference>
<dbReference type="RefSeq" id="WP_235292106.1">
    <property type="nucleotide sequence ID" value="NZ_BSOH01000027.1"/>
</dbReference>